<name>A0A1X9QDT8_9CHLO</name>
<dbReference type="Gene3D" id="3.40.50.720">
    <property type="entry name" value="NAD(P)-binding Rossmann-like Domain"/>
    <property type="match status" value="1"/>
</dbReference>
<dbReference type="Pfam" id="PF00106">
    <property type="entry name" value="adh_short"/>
    <property type="match status" value="1"/>
</dbReference>
<dbReference type="PANTHER" id="PTHR24320">
    <property type="entry name" value="RETINOL DEHYDROGENASE"/>
    <property type="match status" value="1"/>
</dbReference>
<dbReference type="GO" id="GO:0016491">
    <property type="term" value="F:oxidoreductase activity"/>
    <property type="evidence" value="ECO:0007669"/>
    <property type="project" value="UniProtKB-KW"/>
</dbReference>
<dbReference type="PRINTS" id="PR00081">
    <property type="entry name" value="GDHRDH"/>
</dbReference>
<dbReference type="AlphaFoldDB" id="A0A1X9QDT8"/>
<evidence type="ECO:0000313" key="3">
    <source>
        <dbReference type="EMBL" id="ARQ20725.1"/>
    </source>
</evidence>
<comment type="similarity">
    <text evidence="1">Belongs to the short-chain dehydrogenases/reductases (SDR) family.</text>
</comment>
<accession>A0A1X9QDT8</accession>
<protein>
    <submittedName>
        <fullName evidence="3">Lipid body protein</fullName>
    </submittedName>
</protein>
<keyword evidence="2" id="KW-0560">Oxidoreductase</keyword>
<dbReference type="InterPro" id="IPR036291">
    <property type="entry name" value="NAD(P)-bd_dom_sf"/>
</dbReference>
<organism evidence="3">
    <name type="scientific">Lobosphaera incisa</name>
    <dbReference type="NCBI Taxonomy" id="312850"/>
    <lineage>
        <taxon>Eukaryota</taxon>
        <taxon>Viridiplantae</taxon>
        <taxon>Chlorophyta</taxon>
        <taxon>core chlorophytes</taxon>
        <taxon>Trebouxiophyceae</taxon>
        <taxon>Trebouxiales</taxon>
        <taxon>Trebouxiaceae</taxon>
        <taxon>Lobosphaera</taxon>
    </lineage>
</organism>
<dbReference type="InterPro" id="IPR002347">
    <property type="entry name" value="SDR_fam"/>
</dbReference>
<sequence>MVSLWYLVRLLRCTFFQKPQRFQAPTAGDASDASNKVAVVTGGNAGIGLETVRHLAGIGMTVIIGCRDTGKGEKAAQLLKQEETGRKLRIHVAALDLSDLSSVTKFAHRVESLLDGRPLDLLVNNAGVMHVPYTRSEQGHELQFAVNYLGHFHLTQLLLPRLKSPGGRVVVVNAELHTLADDATPDYTYQGKGDQGYWRSKLAGVWFAYELQRRRPDLIVPVLHPGVIDTGLADAPRWLKRLLFINSREGAQTTLYCCLAPDVKGLTYYNNALGVVPSSKLSYDRQRAAALWNLSEQLTCEFK</sequence>
<dbReference type="PANTHER" id="PTHR24320:SF148">
    <property type="entry name" value="NAD(P)-BINDING ROSSMANN-FOLD SUPERFAMILY PROTEIN"/>
    <property type="match status" value="1"/>
</dbReference>
<dbReference type="SUPFAM" id="SSF51735">
    <property type="entry name" value="NAD(P)-binding Rossmann-fold domains"/>
    <property type="match status" value="1"/>
</dbReference>
<evidence type="ECO:0000256" key="1">
    <source>
        <dbReference type="ARBA" id="ARBA00006484"/>
    </source>
</evidence>
<proteinExistence type="evidence at transcript level"/>
<reference evidence="3" key="1">
    <citation type="submission" date="2016-12" db="EMBL/GenBank/DDBJ databases">
        <title>Lipid Body Proteins in Lobosphaera incisa.</title>
        <authorList>
            <person name="Siegler H."/>
            <person name="Valerius O."/>
            <person name="Ischebeck T."/>
            <person name="Tourasse N."/>
            <person name="Vallon O."/>
            <person name="Khozin-Goldberg I."/>
            <person name="Braus G."/>
            <person name="Feussner I."/>
        </authorList>
    </citation>
    <scope>NUCLEOTIDE SEQUENCE</scope>
    <source>
        <strain evidence="3">SAG2468</strain>
    </source>
</reference>
<dbReference type="EMBL" id="KY346883">
    <property type="protein sequence ID" value="ARQ20725.1"/>
    <property type="molecule type" value="mRNA"/>
</dbReference>
<gene>
    <name evidence="3" type="primary">g13209</name>
</gene>
<evidence type="ECO:0000256" key="2">
    <source>
        <dbReference type="ARBA" id="ARBA00023002"/>
    </source>
</evidence>